<sequence>MTTPTFSPERQRRRVFATIERDIFRGAGVLTCMAPVSYRYGDCGGGGTAAVADDSHDSARSRGAGFSLARQPFRWFLARATGLELLPRNAPLALSRSPASPLVCGSLLQALTREGAGGAFLPLDSLLALGVASSCVLSSRPPVTIGLDVDLNPDHDLDHVRAVEATLLQRHWALRRAAASPASGNFACLEEEVPYVVGVEVYFGEGPEDDDDDAETWVAVLRDFVLPRGSRTRQTAEELRSLLDAPYRRL</sequence>
<dbReference type="EMBL" id="MKKU01000592">
    <property type="protein sequence ID" value="RNF06610.1"/>
    <property type="molecule type" value="Genomic_DNA"/>
</dbReference>
<dbReference type="GeneID" id="40321130"/>
<accession>A0A3R7L328</accession>
<reference evidence="1 2" key="1">
    <citation type="journal article" date="2018" name="BMC Genomics">
        <title>Genomic comparison of Trypanosoma conorhini and Trypanosoma rangeli to Trypanosoma cruzi strains of high and low virulence.</title>
        <authorList>
            <person name="Bradwell K.R."/>
            <person name="Koparde V.N."/>
            <person name="Matveyev A.V."/>
            <person name="Serrano M.G."/>
            <person name="Alves J.M."/>
            <person name="Parikh H."/>
            <person name="Huang B."/>
            <person name="Lee V."/>
            <person name="Espinosa-Alvarez O."/>
            <person name="Ortiz P.A."/>
            <person name="Costa-Martins A.G."/>
            <person name="Teixeira M.M."/>
            <person name="Buck G.A."/>
        </authorList>
    </citation>
    <scope>NUCLEOTIDE SEQUENCE [LARGE SCALE GENOMIC DNA]</scope>
    <source>
        <strain evidence="1 2">025E</strain>
    </source>
</reference>
<dbReference type="OrthoDB" id="246442at2759"/>
<evidence type="ECO:0000313" key="1">
    <source>
        <dbReference type="EMBL" id="RNF06610.1"/>
    </source>
</evidence>
<dbReference type="RefSeq" id="XP_029225497.1">
    <property type="nucleotide sequence ID" value="XM_029374384.1"/>
</dbReference>
<dbReference type="AlphaFoldDB" id="A0A3R7L328"/>
<keyword evidence="2" id="KW-1185">Reference proteome</keyword>
<name>A0A3R7L328_9TRYP</name>
<dbReference type="Proteomes" id="UP000284403">
    <property type="component" value="Unassembled WGS sequence"/>
</dbReference>
<comment type="caution">
    <text evidence="1">The sequence shown here is derived from an EMBL/GenBank/DDBJ whole genome shotgun (WGS) entry which is preliminary data.</text>
</comment>
<proteinExistence type="predicted"/>
<evidence type="ECO:0000313" key="2">
    <source>
        <dbReference type="Proteomes" id="UP000284403"/>
    </source>
</evidence>
<protein>
    <submittedName>
        <fullName evidence="1">Uncharacterized protein</fullName>
    </submittedName>
</protein>
<gene>
    <name evidence="1" type="ORF">Tco025E_07519</name>
</gene>
<organism evidence="1 2">
    <name type="scientific">Trypanosoma conorhini</name>
    <dbReference type="NCBI Taxonomy" id="83891"/>
    <lineage>
        <taxon>Eukaryota</taxon>
        <taxon>Discoba</taxon>
        <taxon>Euglenozoa</taxon>
        <taxon>Kinetoplastea</taxon>
        <taxon>Metakinetoplastina</taxon>
        <taxon>Trypanosomatida</taxon>
        <taxon>Trypanosomatidae</taxon>
        <taxon>Trypanosoma</taxon>
    </lineage>
</organism>